<name>A0A8H6HM56_9AGAR</name>
<reference evidence="10 11" key="1">
    <citation type="submission" date="2020-07" db="EMBL/GenBank/DDBJ databases">
        <title>Comparative genomics of pyrophilous fungi reveals a link between fire events and developmental genes.</title>
        <authorList>
            <consortium name="DOE Joint Genome Institute"/>
            <person name="Steindorff A.S."/>
            <person name="Carver A."/>
            <person name="Calhoun S."/>
            <person name="Stillman K."/>
            <person name="Liu H."/>
            <person name="Lipzen A."/>
            <person name="Pangilinan J."/>
            <person name="Labutti K."/>
            <person name="Bruns T.D."/>
            <person name="Grigoriev I.V."/>
        </authorList>
    </citation>
    <scope>NUCLEOTIDE SEQUENCE [LARGE SCALE GENOMIC DNA]</scope>
    <source>
        <strain evidence="10 11">CBS 144469</strain>
    </source>
</reference>
<dbReference type="InterPro" id="IPR001772">
    <property type="entry name" value="KA1_dom"/>
</dbReference>
<feature type="domain" description="KA1" evidence="9">
    <location>
        <begin position="107"/>
        <end position="157"/>
    </location>
</feature>
<keyword evidence="6" id="KW-0067">ATP-binding</keyword>
<dbReference type="InterPro" id="IPR028375">
    <property type="entry name" value="KA1/Ssp2_C"/>
</dbReference>
<evidence type="ECO:0000256" key="5">
    <source>
        <dbReference type="ARBA" id="ARBA00022777"/>
    </source>
</evidence>
<keyword evidence="2" id="KW-0723">Serine/threonine-protein kinase</keyword>
<keyword evidence="11" id="KW-1185">Reference proteome</keyword>
<evidence type="ECO:0000313" key="10">
    <source>
        <dbReference type="EMBL" id="KAF6749574.1"/>
    </source>
</evidence>
<evidence type="ECO:0000256" key="8">
    <source>
        <dbReference type="ARBA" id="ARBA00048679"/>
    </source>
</evidence>
<dbReference type="AlphaFoldDB" id="A0A8H6HM56"/>
<evidence type="ECO:0000256" key="1">
    <source>
        <dbReference type="ARBA" id="ARBA00012513"/>
    </source>
</evidence>
<evidence type="ECO:0000259" key="9">
    <source>
        <dbReference type="PROSITE" id="PS50032"/>
    </source>
</evidence>
<keyword evidence="3" id="KW-0808">Transferase</keyword>
<dbReference type="OrthoDB" id="193931at2759"/>
<dbReference type="GO" id="GO:0005524">
    <property type="term" value="F:ATP binding"/>
    <property type="evidence" value="ECO:0007669"/>
    <property type="project" value="UniProtKB-KW"/>
</dbReference>
<dbReference type="PROSITE" id="PS50032">
    <property type="entry name" value="KA1"/>
    <property type="match status" value="1"/>
</dbReference>
<organism evidence="10 11">
    <name type="scientific">Ephemerocybe angulata</name>
    <dbReference type="NCBI Taxonomy" id="980116"/>
    <lineage>
        <taxon>Eukaryota</taxon>
        <taxon>Fungi</taxon>
        <taxon>Dikarya</taxon>
        <taxon>Basidiomycota</taxon>
        <taxon>Agaricomycotina</taxon>
        <taxon>Agaricomycetes</taxon>
        <taxon>Agaricomycetidae</taxon>
        <taxon>Agaricales</taxon>
        <taxon>Agaricineae</taxon>
        <taxon>Psathyrellaceae</taxon>
        <taxon>Ephemerocybe</taxon>
    </lineage>
</organism>
<evidence type="ECO:0000256" key="2">
    <source>
        <dbReference type="ARBA" id="ARBA00022527"/>
    </source>
</evidence>
<evidence type="ECO:0000256" key="4">
    <source>
        <dbReference type="ARBA" id="ARBA00022741"/>
    </source>
</evidence>
<comment type="catalytic activity">
    <reaction evidence="7">
        <text>L-threonyl-[protein] + ATP = O-phospho-L-threonyl-[protein] + ADP + H(+)</text>
        <dbReference type="Rhea" id="RHEA:46608"/>
        <dbReference type="Rhea" id="RHEA-COMP:11060"/>
        <dbReference type="Rhea" id="RHEA-COMP:11605"/>
        <dbReference type="ChEBI" id="CHEBI:15378"/>
        <dbReference type="ChEBI" id="CHEBI:30013"/>
        <dbReference type="ChEBI" id="CHEBI:30616"/>
        <dbReference type="ChEBI" id="CHEBI:61977"/>
        <dbReference type="ChEBI" id="CHEBI:456216"/>
        <dbReference type="EC" id="2.7.11.1"/>
    </reaction>
</comment>
<keyword evidence="5" id="KW-0418">Kinase</keyword>
<comment type="catalytic activity">
    <reaction evidence="8">
        <text>L-seryl-[protein] + ATP = O-phospho-L-seryl-[protein] + ADP + H(+)</text>
        <dbReference type="Rhea" id="RHEA:17989"/>
        <dbReference type="Rhea" id="RHEA-COMP:9863"/>
        <dbReference type="Rhea" id="RHEA-COMP:11604"/>
        <dbReference type="ChEBI" id="CHEBI:15378"/>
        <dbReference type="ChEBI" id="CHEBI:29999"/>
        <dbReference type="ChEBI" id="CHEBI:30616"/>
        <dbReference type="ChEBI" id="CHEBI:83421"/>
        <dbReference type="ChEBI" id="CHEBI:456216"/>
        <dbReference type="EC" id="2.7.11.1"/>
    </reaction>
</comment>
<dbReference type="Pfam" id="PF02149">
    <property type="entry name" value="KA1"/>
    <property type="match status" value="1"/>
</dbReference>
<dbReference type="GO" id="GO:0004674">
    <property type="term" value="F:protein serine/threonine kinase activity"/>
    <property type="evidence" value="ECO:0007669"/>
    <property type="project" value="UniProtKB-KW"/>
</dbReference>
<dbReference type="EMBL" id="JACGCI010000062">
    <property type="protein sequence ID" value="KAF6749574.1"/>
    <property type="molecule type" value="Genomic_DNA"/>
</dbReference>
<dbReference type="EC" id="2.7.11.1" evidence="1"/>
<dbReference type="SUPFAM" id="SSF103243">
    <property type="entry name" value="KA1-like"/>
    <property type="match status" value="1"/>
</dbReference>
<sequence length="159" mass="17717">MAALANAPTNSLRRKTSFMTGGAPNVVECLGYHRGAIDTTTISNKPPPVIMNTVRRVLGELGIQVQEESAYNYRCIRARKQELEPAAEESLMDAPNCPPKGVYGPLTEDPGDEVRMSIELTRLEGLNDTYSLDIRRLKGNLRSYKFLYDTIREKAALSR</sequence>
<evidence type="ECO:0000256" key="6">
    <source>
        <dbReference type="ARBA" id="ARBA00022840"/>
    </source>
</evidence>
<evidence type="ECO:0000256" key="7">
    <source>
        <dbReference type="ARBA" id="ARBA00047899"/>
    </source>
</evidence>
<protein>
    <recommendedName>
        <fullName evidence="1">non-specific serine/threonine protein kinase</fullName>
        <ecNumber evidence="1">2.7.11.1</ecNumber>
    </recommendedName>
</protein>
<evidence type="ECO:0000313" key="11">
    <source>
        <dbReference type="Proteomes" id="UP000521943"/>
    </source>
</evidence>
<comment type="caution">
    <text evidence="10">The sequence shown here is derived from an EMBL/GenBank/DDBJ whole genome shotgun (WGS) entry which is preliminary data.</text>
</comment>
<proteinExistence type="predicted"/>
<gene>
    <name evidence="10" type="ORF">DFP72DRAFT_912987</name>
</gene>
<evidence type="ECO:0000256" key="3">
    <source>
        <dbReference type="ARBA" id="ARBA00022679"/>
    </source>
</evidence>
<accession>A0A8H6HM56</accession>
<dbReference type="Proteomes" id="UP000521943">
    <property type="component" value="Unassembled WGS sequence"/>
</dbReference>
<keyword evidence="4" id="KW-0547">Nucleotide-binding</keyword>
<dbReference type="Gene3D" id="3.30.310.80">
    <property type="entry name" value="Kinase associated domain 1, KA1"/>
    <property type="match status" value="1"/>
</dbReference>